<dbReference type="Proteomes" id="UP000789831">
    <property type="component" value="Unassembled WGS sequence"/>
</dbReference>
<evidence type="ECO:0000313" key="2">
    <source>
        <dbReference type="Proteomes" id="UP000789831"/>
    </source>
</evidence>
<feature type="non-terminal residue" evidence="1">
    <location>
        <position position="1"/>
    </location>
</feature>
<sequence length="276" mass="32062">VNANYLTLNAFIACVQQKTTLISTCTHYDQDQYNDKTNFYNKKIIPKISPKDLEDIYADTSIHLDLCQLYYENQGTQVITTVDKGIIVLGFSPEKRQIALVLNAMSEELIFNIDQLESFSLNNDRSMFIVLRKISSDKSFYEHLEFLATNNSEGGKLEGLYKLRCVPSNRIAFLALKGAESKIKRSLAQVQKYKELVYIHCVFLTEERAMILSIKETLEDFKKRLQERFMHQIKSIWYYRHEQNATYIVDNSEWNSALLGSSVGCRMLKRLSLYIE</sequence>
<comment type="caution">
    <text evidence="1">The sequence shown here is derived from an EMBL/GenBank/DDBJ whole genome shotgun (WGS) entry which is preliminary data.</text>
</comment>
<dbReference type="AlphaFoldDB" id="A0A9N9EYE8"/>
<organism evidence="1 2">
    <name type="scientific">Ambispora gerdemannii</name>
    <dbReference type="NCBI Taxonomy" id="144530"/>
    <lineage>
        <taxon>Eukaryota</taxon>
        <taxon>Fungi</taxon>
        <taxon>Fungi incertae sedis</taxon>
        <taxon>Mucoromycota</taxon>
        <taxon>Glomeromycotina</taxon>
        <taxon>Glomeromycetes</taxon>
        <taxon>Archaeosporales</taxon>
        <taxon>Ambisporaceae</taxon>
        <taxon>Ambispora</taxon>
    </lineage>
</organism>
<proteinExistence type="predicted"/>
<evidence type="ECO:0000313" key="1">
    <source>
        <dbReference type="EMBL" id="CAG8498678.1"/>
    </source>
</evidence>
<gene>
    <name evidence="1" type="ORF">AGERDE_LOCUS4132</name>
</gene>
<protein>
    <submittedName>
        <fullName evidence="1">7170_t:CDS:1</fullName>
    </submittedName>
</protein>
<reference evidence="1" key="1">
    <citation type="submission" date="2021-06" db="EMBL/GenBank/DDBJ databases">
        <authorList>
            <person name="Kallberg Y."/>
            <person name="Tangrot J."/>
            <person name="Rosling A."/>
        </authorList>
    </citation>
    <scope>NUCLEOTIDE SEQUENCE</scope>
    <source>
        <strain evidence="1">MT106</strain>
    </source>
</reference>
<name>A0A9N9EYE8_9GLOM</name>
<accession>A0A9N9EYE8</accession>
<keyword evidence="2" id="KW-1185">Reference proteome</keyword>
<dbReference type="EMBL" id="CAJVPL010000450">
    <property type="protein sequence ID" value="CAG8498678.1"/>
    <property type="molecule type" value="Genomic_DNA"/>
</dbReference>